<dbReference type="Gene3D" id="3.90.1210.10">
    <property type="entry name" value="Antifreeze-like/N-acetylneuraminic acid synthase C-terminal domain"/>
    <property type="match status" value="1"/>
</dbReference>
<dbReference type="eggNOG" id="COG1261">
    <property type="taxonomic scope" value="Bacteria"/>
</dbReference>
<dbReference type="Pfam" id="PF13144">
    <property type="entry name" value="ChapFlgA"/>
    <property type="match status" value="1"/>
</dbReference>
<dbReference type="Gene3D" id="2.30.30.760">
    <property type="match status" value="1"/>
</dbReference>
<dbReference type="GO" id="GO:0042597">
    <property type="term" value="C:periplasmic space"/>
    <property type="evidence" value="ECO:0007669"/>
    <property type="project" value="UniProtKB-SubCell"/>
</dbReference>
<evidence type="ECO:0000256" key="2">
    <source>
        <dbReference type="ARBA" id="ARBA00010474"/>
    </source>
</evidence>
<gene>
    <name evidence="9" type="ORF">GP2143_11102</name>
</gene>
<dbReference type="InterPro" id="IPR013974">
    <property type="entry name" value="SAF"/>
</dbReference>
<proteinExistence type="inferred from homology"/>
<dbReference type="EMBL" id="AAVT01000010">
    <property type="protein sequence ID" value="EAW30116.1"/>
    <property type="molecule type" value="Genomic_DNA"/>
</dbReference>
<comment type="caution">
    <text evidence="9">The sequence shown here is derived from an EMBL/GenBank/DDBJ whole genome shotgun (WGS) entry which is preliminary data.</text>
</comment>
<keyword evidence="9" id="KW-0282">Flagellum</keyword>
<dbReference type="InterPro" id="IPR017585">
    <property type="entry name" value="SAF_FlgA"/>
</dbReference>
<name>A0YG90_9GAMM</name>
<organism evidence="9 10">
    <name type="scientific">marine gamma proteobacterium HTCC2143</name>
    <dbReference type="NCBI Taxonomy" id="247633"/>
    <lineage>
        <taxon>Bacteria</taxon>
        <taxon>Pseudomonadati</taxon>
        <taxon>Pseudomonadota</taxon>
        <taxon>Gammaproteobacteria</taxon>
        <taxon>Cellvibrionales</taxon>
        <taxon>Spongiibacteraceae</taxon>
        <taxon>BD1-7 clade</taxon>
    </lineage>
</organism>
<accession>A0YG90</accession>
<dbReference type="GO" id="GO:0044780">
    <property type="term" value="P:bacterial-type flagellum assembly"/>
    <property type="evidence" value="ECO:0007669"/>
    <property type="project" value="InterPro"/>
</dbReference>
<dbReference type="NCBIfam" id="TIGR03170">
    <property type="entry name" value="flgA_cterm"/>
    <property type="match status" value="1"/>
</dbReference>
<protein>
    <recommendedName>
        <fullName evidence="3 7">Flagella basal body P-ring formation protein FlgA</fullName>
    </recommendedName>
</protein>
<feature type="chain" id="PRO_5005120925" description="Flagella basal body P-ring formation protein FlgA" evidence="7">
    <location>
        <begin position="24"/>
        <end position="237"/>
    </location>
</feature>
<dbReference type="PANTHER" id="PTHR36307:SF1">
    <property type="entry name" value="FLAGELLA BASAL BODY P-RING FORMATION PROTEIN FLGA"/>
    <property type="match status" value="1"/>
</dbReference>
<keyword evidence="7" id="KW-1005">Bacterial flagellum biogenesis</keyword>
<feature type="signal peptide" evidence="7">
    <location>
        <begin position="1"/>
        <end position="23"/>
    </location>
</feature>
<dbReference type="PANTHER" id="PTHR36307">
    <property type="entry name" value="FLAGELLA BASAL BODY P-RING FORMATION PROTEIN FLGA"/>
    <property type="match status" value="1"/>
</dbReference>
<evidence type="ECO:0000313" key="10">
    <source>
        <dbReference type="Proteomes" id="UP000004931"/>
    </source>
</evidence>
<evidence type="ECO:0000256" key="5">
    <source>
        <dbReference type="ARBA" id="ARBA00022764"/>
    </source>
</evidence>
<dbReference type="SMART" id="SM00858">
    <property type="entry name" value="SAF"/>
    <property type="match status" value="1"/>
</dbReference>
<keyword evidence="9" id="KW-0966">Cell projection</keyword>
<evidence type="ECO:0000256" key="1">
    <source>
        <dbReference type="ARBA" id="ARBA00004418"/>
    </source>
</evidence>
<keyword evidence="10" id="KW-1185">Reference proteome</keyword>
<keyword evidence="4 7" id="KW-0732">Signal</keyword>
<sequence length="237" mass="25993">MIIRTFILLFSGLLATICQPANGSVGSEEIKRQVEQFLTTHVATIAKTQGDQVRIDTTINTIDTRLAMNDCPQALVTELKSQNSIGRINIRVSCPEKYLWSLYIPVDVNLYKPVVTAIIPIAKGSIVTRESLEMREMNISKLTGTYFVSSDAVIGMQAKRPLRANAPVIATHLQQPLLIKRGESVVMTARSGNLVVKIPGIALTNGHRGQQISIRNSQSKRIVEGKVSAQGQVMIVM</sequence>
<keyword evidence="5 7" id="KW-0574">Periplasm</keyword>
<evidence type="ECO:0000256" key="7">
    <source>
        <dbReference type="RuleBase" id="RU362063"/>
    </source>
</evidence>
<comment type="subcellular location">
    <subcellularLocation>
        <location evidence="1 7">Periplasm</location>
    </subcellularLocation>
</comment>
<comment type="function">
    <text evidence="6 7">Involved in the assembly process of the P-ring formation. It may associate with FlgF on the rod constituting a structure essential for the P-ring assembly or may act as a modulator protein for the P-ring assembly.</text>
</comment>
<evidence type="ECO:0000256" key="3">
    <source>
        <dbReference type="ARBA" id="ARBA00014754"/>
    </source>
</evidence>
<dbReference type="Pfam" id="PF17656">
    <property type="entry name" value="ChapFlgA_N"/>
    <property type="match status" value="1"/>
</dbReference>
<dbReference type="InterPro" id="IPR039246">
    <property type="entry name" value="Flagellar_FlgA"/>
</dbReference>
<dbReference type="OrthoDB" id="1669037at2"/>
<keyword evidence="9" id="KW-0969">Cilium</keyword>
<dbReference type="AlphaFoldDB" id="A0YG90"/>
<evidence type="ECO:0000259" key="8">
    <source>
        <dbReference type="SMART" id="SM00858"/>
    </source>
</evidence>
<dbReference type="STRING" id="247633.GP2143_11102"/>
<reference evidence="9 10" key="1">
    <citation type="journal article" date="2010" name="J. Bacteriol.">
        <title>Genome sequence of the oligotrophic marine Gammaproteobacterium HTCC2143, isolated from the Oregon Coast.</title>
        <authorList>
            <person name="Oh H.M."/>
            <person name="Kang I."/>
            <person name="Ferriera S."/>
            <person name="Giovannoni S.J."/>
            <person name="Cho J.C."/>
        </authorList>
    </citation>
    <scope>NUCLEOTIDE SEQUENCE [LARGE SCALE GENOMIC DNA]</scope>
    <source>
        <strain evidence="9 10">HTCC2143</strain>
    </source>
</reference>
<feature type="domain" description="SAF" evidence="8">
    <location>
        <begin position="112"/>
        <end position="174"/>
    </location>
</feature>
<comment type="similarity">
    <text evidence="2 7">Belongs to the FlgA family.</text>
</comment>
<evidence type="ECO:0000256" key="4">
    <source>
        <dbReference type="ARBA" id="ARBA00022729"/>
    </source>
</evidence>
<evidence type="ECO:0000256" key="6">
    <source>
        <dbReference type="ARBA" id="ARBA00025643"/>
    </source>
</evidence>
<dbReference type="InterPro" id="IPR041231">
    <property type="entry name" value="FlgA_N"/>
</dbReference>
<evidence type="ECO:0000313" key="9">
    <source>
        <dbReference type="EMBL" id="EAW30116.1"/>
    </source>
</evidence>
<dbReference type="CDD" id="cd11614">
    <property type="entry name" value="SAF_CpaB_FlgA_like"/>
    <property type="match status" value="1"/>
</dbReference>
<dbReference type="Proteomes" id="UP000004931">
    <property type="component" value="Unassembled WGS sequence"/>
</dbReference>